<evidence type="ECO:0000313" key="4">
    <source>
        <dbReference type="Proteomes" id="UP000183200"/>
    </source>
</evidence>
<dbReference type="EMBL" id="FNGY01000007">
    <property type="protein sequence ID" value="SDN35352.1"/>
    <property type="molecule type" value="Genomic_DNA"/>
</dbReference>
<accession>A0A1H0AP61</accession>
<evidence type="ECO:0008006" key="5">
    <source>
        <dbReference type="Google" id="ProtNLM"/>
    </source>
</evidence>
<reference evidence="4" key="1">
    <citation type="submission" date="2016-10" db="EMBL/GenBank/DDBJ databases">
        <authorList>
            <person name="Varghese N."/>
            <person name="Submissions S."/>
        </authorList>
    </citation>
    <scope>NUCLEOTIDE SEQUENCE [LARGE SCALE GENOMIC DNA]</scope>
    <source>
        <strain evidence="4">DSM 19110</strain>
    </source>
</reference>
<dbReference type="Proteomes" id="UP000183200">
    <property type="component" value="Unassembled WGS sequence"/>
</dbReference>
<evidence type="ECO:0000256" key="2">
    <source>
        <dbReference type="SAM" id="SignalP"/>
    </source>
</evidence>
<keyword evidence="4" id="KW-1185">Reference proteome</keyword>
<keyword evidence="1" id="KW-0175">Coiled coil</keyword>
<protein>
    <recommendedName>
        <fullName evidence="5">Chaperone of endosialidase</fullName>
    </recommendedName>
</protein>
<feature type="signal peptide" evidence="2">
    <location>
        <begin position="1"/>
        <end position="19"/>
    </location>
</feature>
<evidence type="ECO:0000313" key="3">
    <source>
        <dbReference type="EMBL" id="SDN35352.1"/>
    </source>
</evidence>
<gene>
    <name evidence="3" type="ORF">SAMN05421820_107161</name>
</gene>
<feature type="coiled-coil region" evidence="1">
    <location>
        <begin position="315"/>
        <end position="342"/>
    </location>
</feature>
<dbReference type="OrthoDB" id="680331at2"/>
<dbReference type="RefSeq" id="WP_074610322.1">
    <property type="nucleotide sequence ID" value="NZ_FNGY01000007.1"/>
</dbReference>
<feature type="chain" id="PRO_5010161658" description="Chaperone of endosialidase" evidence="2">
    <location>
        <begin position="20"/>
        <end position="342"/>
    </location>
</feature>
<name>A0A1H0AP61_9SPHI</name>
<organism evidence="3 4">
    <name type="scientific">Pedobacter steynii</name>
    <dbReference type="NCBI Taxonomy" id="430522"/>
    <lineage>
        <taxon>Bacteria</taxon>
        <taxon>Pseudomonadati</taxon>
        <taxon>Bacteroidota</taxon>
        <taxon>Sphingobacteriia</taxon>
        <taxon>Sphingobacteriales</taxon>
        <taxon>Sphingobacteriaceae</taxon>
        <taxon>Pedobacter</taxon>
    </lineage>
</organism>
<dbReference type="AlphaFoldDB" id="A0A1H0AP61"/>
<evidence type="ECO:0000256" key="1">
    <source>
        <dbReference type="SAM" id="Coils"/>
    </source>
</evidence>
<proteinExistence type="predicted"/>
<sequence>MVKKLMLSGVCGFFLCIQAQSQDAVYNNLNVERLTKGGGSAEFSGWGLNSNPAVDVRPNPSNRFPFVMNNHDGLTFSAHSMYGGIRFYNQGYPLGPLELSTGAKMVMSITNNNVGIGTTNPRVLLDVGEDISSQKLGAVFGRLPEGDGTGEGTFLGVRGFGTQLANYEGKSFSLEHSFYGTVNSSINFFRGLGTEGGFLAFNTDKNLERMRIDVNGNIGIGTPSPREKLSVNGNIRAREVKVEAGNWPDYVFAKDYKMESLKELEAYILKHQHLPEIPSAKEVEKEGISLGVMNKLLLQKIEELTLHLIEKDKALSLQNEKIQLQEIRMDKLEKMLKQHHKN</sequence>
<keyword evidence="2" id="KW-0732">Signal</keyword>